<dbReference type="Gene3D" id="3.30.950.30">
    <property type="entry name" value="Schlafen, AAA domain"/>
    <property type="match status" value="1"/>
</dbReference>
<sequence>MIQSPRGMTIMEAYELHRKNMLLVNRRYQRKLVWTINEKQKLIDSILSKYPVPLILLASVEDGKFEIIDGMQRLNAFFGFIENQFPIIREGKEIFFNVKDYTFAQSQADKGVFKSKTGVDFITQDEVSSFISYPFPATIFKSNSYDDINETFRRINASGRHLSPQEVRQAGNTSKFSSIIRTLASEIRGDASKDVLLLAEMPEISIDSKQSSFGYGISAENTFWCKHGVLRVSDLRESEDEQFIADIVLSILLGSPFPANKKEFDNYYGIGEKDKSSEIELKLNAIGFDNISQDIKIVISELFNFADHQIEGARLKNILNPSAGGNPVKEAFYTLFMAFYDLMINQNMHPFDYKNIKKAIDNLHKKLPKGKGNYTTSAGRLENIKICKALIIDYFKKSKLTFRSASTYTIDFQVYLMRSKVESAVYDFKQGLYSLNPKERKFEEKVFENKILKNIAALANLGKEKTGYLFLGVTDEESDTLQVEKLDLLKNVPRYNGFGIVGLEREAILKGVSLDDYISFITKKISDSSLPSDLRTKISKSITPITYHGMTILMIEVQCGVEPIYFNDKMYQRDGANCVEVKGAKQGEIFKLFN</sequence>
<evidence type="ECO:0000313" key="3">
    <source>
        <dbReference type="EMBL" id="TDQ25431.1"/>
    </source>
</evidence>
<keyword evidence="4" id="KW-1185">Reference proteome</keyword>
<dbReference type="Pfam" id="PF04326">
    <property type="entry name" value="SLFN_AlbA_2"/>
    <property type="match status" value="1"/>
</dbReference>
<proteinExistence type="predicted"/>
<dbReference type="PANTHER" id="PTHR39639:SF1">
    <property type="entry name" value="DUF262 DOMAIN-CONTAINING PROTEIN"/>
    <property type="match status" value="1"/>
</dbReference>
<name>A0A4R6TB69_9FLAO</name>
<keyword evidence="3" id="KW-0238">DNA-binding</keyword>
<feature type="domain" description="Schlafen AlbA-2" evidence="2">
    <location>
        <begin position="422"/>
        <end position="581"/>
    </location>
</feature>
<dbReference type="CDD" id="cd16387">
    <property type="entry name" value="ParB_N_Srx"/>
    <property type="match status" value="1"/>
</dbReference>
<protein>
    <submittedName>
        <fullName evidence="3">Putative DNA-binding protein</fullName>
    </submittedName>
</protein>
<accession>A0A4R6TB69</accession>
<dbReference type="AlphaFoldDB" id="A0A4R6TB69"/>
<dbReference type="InterPro" id="IPR004919">
    <property type="entry name" value="GmrSD_N"/>
</dbReference>
<dbReference type="InterPro" id="IPR007421">
    <property type="entry name" value="Schlafen_AlbA_2_dom"/>
</dbReference>
<dbReference type="PANTHER" id="PTHR39639">
    <property type="entry name" value="CHROMOSOME 16, WHOLE GENOME SHOTGUN SEQUENCE"/>
    <property type="match status" value="1"/>
</dbReference>
<feature type="domain" description="GmrSD restriction endonucleases N-terminal" evidence="1">
    <location>
        <begin position="23"/>
        <end position="170"/>
    </location>
</feature>
<dbReference type="EMBL" id="SNYH01000004">
    <property type="protein sequence ID" value="TDQ25431.1"/>
    <property type="molecule type" value="Genomic_DNA"/>
</dbReference>
<organism evidence="3 4">
    <name type="scientific">Tenacibaculum caenipelagi</name>
    <dbReference type="NCBI Taxonomy" id="1325435"/>
    <lineage>
        <taxon>Bacteria</taxon>
        <taxon>Pseudomonadati</taxon>
        <taxon>Bacteroidota</taxon>
        <taxon>Flavobacteriia</taxon>
        <taxon>Flavobacteriales</taxon>
        <taxon>Flavobacteriaceae</taxon>
        <taxon>Tenacibaculum</taxon>
    </lineage>
</organism>
<dbReference type="RefSeq" id="WP_133536019.1">
    <property type="nucleotide sequence ID" value="NZ_SNYH01000004.1"/>
</dbReference>
<reference evidence="3 4" key="1">
    <citation type="submission" date="2019-03" db="EMBL/GenBank/DDBJ databases">
        <title>Genomic Encyclopedia of Type Strains, Phase III (KMG-III): the genomes of soil and plant-associated and newly described type strains.</title>
        <authorList>
            <person name="Whitman W."/>
        </authorList>
    </citation>
    <scope>NUCLEOTIDE SEQUENCE [LARGE SCALE GENOMIC DNA]</scope>
    <source>
        <strain evidence="3 4">CECT 8283</strain>
    </source>
</reference>
<evidence type="ECO:0000313" key="4">
    <source>
        <dbReference type="Proteomes" id="UP000295390"/>
    </source>
</evidence>
<dbReference type="OrthoDB" id="9764212at2"/>
<evidence type="ECO:0000259" key="2">
    <source>
        <dbReference type="Pfam" id="PF04326"/>
    </source>
</evidence>
<evidence type="ECO:0000259" key="1">
    <source>
        <dbReference type="Pfam" id="PF03235"/>
    </source>
</evidence>
<dbReference type="Proteomes" id="UP000295390">
    <property type="component" value="Unassembled WGS sequence"/>
</dbReference>
<gene>
    <name evidence="3" type="ORF">DFQ07_1852</name>
</gene>
<dbReference type="InterPro" id="IPR038461">
    <property type="entry name" value="Schlafen_AlbA_2_dom_sf"/>
</dbReference>
<comment type="caution">
    <text evidence="3">The sequence shown here is derived from an EMBL/GenBank/DDBJ whole genome shotgun (WGS) entry which is preliminary data.</text>
</comment>
<dbReference type="GO" id="GO:0003677">
    <property type="term" value="F:DNA binding"/>
    <property type="evidence" value="ECO:0007669"/>
    <property type="project" value="UniProtKB-KW"/>
</dbReference>
<dbReference type="Pfam" id="PF03235">
    <property type="entry name" value="GmrSD_N"/>
    <property type="match status" value="1"/>
</dbReference>